<dbReference type="Gene3D" id="3.40.50.410">
    <property type="entry name" value="von Willebrand factor, type A domain"/>
    <property type="match status" value="1"/>
</dbReference>
<dbReference type="InterPro" id="IPR051266">
    <property type="entry name" value="CLCR"/>
</dbReference>
<comment type="caution">
    <text evidence="3">The sequence shown here is derived from an EMBL/GenBank/DDBJ whole genome shotgun (WGS) entry which is preliminary data.</text>
</comment>
<dbReference type="SMART" id="SM00184">
    <property type="entry name" value="RING"/>
    <property type="match status" value="1"/>
</dbReference>
<dbReference type="SUPFAM" id="SSF53300">
    <property type="entry name" value="vWA-like"/>
    <property type="match status" value="1"/>
</dbReference>
<feature type="domain" description="RING-type" evidence="2">
    <location>
        <begin position="97"/>
        <end position="145"/>
    </location>
</feature>
<evidence type="ECO:0000313" key="3">
    <source>
        <dbReference type="EMBL" id="KAJ8435263.1"/>
    </source>
</evidence>
<protein>
    <recommendedName>
        <fullName evidence="2">RING-type domain-containing protein</fullName>
    </recommendedName>
</protein>
<dbReference type="PANTHER" id="PTHR10579">
    <property type="entry name" value="CALCIUM-ACTIVATED CHLORIDE CHANNEL REGULATOR"/>
    <property type="match status" value="1"/>
</dbReference>
<dbReference type="OrthoDB" id="687730at2759"/>
<sequence>MGGKGGPPSNLKKMARKLIFFSCASMCSSRHADPTVTPGVSLSVTNLGQEQEMPLSLRHARDYMSDAVEEGECAADVSSKIAGRSQNLSNLVLHNFCTICLEPLLNSNATSPGQAVFTSQCSHSFHLSCISSNIRHGSISCPICRAQWTRLPRALHPPCWLPRNQDDPIIRILDDSITTFRVHRRSFLRTARYNDDDPVEPEAHAPCHSRLCLNLIPLDVPQTLSPSEFCSCVLHLSPSSYHSPRLNTYERMTGSVSPWYKHKRPAYLSVRLASRQPIDLVLVASPNGPRLRLLKQCMSLAVFSLRPVDRLAIVSYSSAAARIFPLRRMTSYGKRAALQVIDRLFYAGHADPIEGIKKGIKILKDRTQENPHSSILHLSDYPTTSRSYQAINDMEMGVPVSVLQFHVASTSSVMHELEEFLGQLIGGVVREVQLSIEDEDEGRVVRLGELRGDEERRVFLEVDESRDHVCISYSYTEGRGGIDACVRVGEAVVGIDDRGQIDDVEEAPIAGGRTSCVDSWDYHDPCMARRWAKRLHGRHRTEARPYRESK</sequence>
<name>A0A9Q1K1X4_9CARY</name>
<dbReference type="InterPro" id="IPR001841">
    <property type="entry name" value="Znf_RING"/>
</dbReference>
<dbReference type="AlphaFoldDB" id="A0A9Q1K1X4"/>
<dbReference type="PANTHER" id="PTHR10579:SF47">
    <property type="entry name" value="OS09G0298500 PROTEIN"/>
    <property type="match status" value="1"/>
</dbReference>
<dbReference type="Proteomes" id="UP001153076">
    <property type="component" value="Unassembled WGS sequence"/>
</dbReference>
<dbReference type="EMBL" id="JAKOGI010000424">
    <property type="protein sequence ID" value="KAJ8435263.1"/>
    <property type="molecule type" value="Genomic_DNA"/>
</dbReference>
<accession>A0A9Q1K1X4</accession>
<dbReference type="GO" id="GO:0008270">
    <property type="term" value="F:zinc ion binding"/>
    <property type="evidence" value="ECO:0007669"/>
    <property type="project" value="UniProtKB-KW"/>
</dbReference>
<evidence type="ECO:0000256" key="1">
    <source>
        <dbReference type="PROSITE-ProRule" id="PRU00175"/>
    </source>
</evidence>
<organism evidence="3 4">
    <name type="scientific">Carnegiea gigantea</name>
    <dbReference type="NCBI Taxonomy" id="171969"/>
    <lineage>
        <taxon>Eukaryota</taxon>
        <taxon>Viridiplantae</taxon>
        <taxon>Streptophyta</taxon>
        <taxon>Embryophyta</taxon>
        <taxon>Tracheophyta</taxon>
        <taxon>Spermatophyta</taxon>
        <taxon>Magnoliopsida</taxon>
        <taxon>eudicotyledons</taxon>
        <taxon>Gunneridae</taxon>
        <taxon>Pentapetalae</taxon>
        <taxon>Caryophyllales</taxon>
        <taxon>Cactineae</taxon>
        <taxon>Cactaceae</taxon>
        <taxon>Cactoideae</taxon>
        <taxon>Echinocereeae</taxon>
        <taxon>Carnegiea</taxon>
    </lineage>
</organism>
<gene>
    <name evidence="3" type="ORF">Cgig2_026002</name>
</gene>
<dbReference type="Gene3D" id="3.30.40.10">
    <property type="entry name" value="Zinc/RING finger domain, C3HC4 (zinc finger)"/>
    <property type="match status" value="1"/>
</dbReference>
<dbReference type="Pfam" id="PF13639">
    <property type="entry name" value="zf-RING_2"/>
    <property type="match status" value="1"/>
</dbReference>
<evidence type="ECO:0000313" key="4">
    <source>
        <dbReference type="Proteomes" id="UP001153076"/>
    </source>
</evidence>
<proteinExistence type="predicted"/>
<keyword evidence="1" id="KW-0863">Zinc-finger</keyword>
<dbReference type="PROSITE" id="PS50089">
    <property type="entry name" value="ZF_RING_2"/>
    <property type="match status" value="1"/>
</dbReference>
<dbReference type="InterPro" id="IPR036465">
    <property type="entry name" value="vWFA_dom_sf"/>
</dbReference>
<keyword evidence="1" id="KW-0862">Zinc</keyword>
<reference evidence="3" key="1">
    <citation type="submission" date="2022-04" db="EMBL/GenBank/DDBJ databases">
        <title>Carnegiea gigantea Genome sequencing and assembly v2.</title>
        <authorList>
            <person name="Copetti D."/>
            <person name="Sanderson M.J."/>
            <person name="Burquez A."/>
            <person name="Wojciechowski M.F."/>
        </authorList>
    </citation>
    <scope>NUCLEOTIDE SEQUENCE</scope>
    <source>
        <strain evidence="3">SGP5-SGP5p</strain>
        <tissue evidence="3">Aerial part</tissue>
    </source>
</reference>
<keyword evidence="1" id="KW-0479">Metal-binding</keyword>
<dbReference type="InterPro" id="IPR013083">
    <property type="entry name" value="Znf_RING/FYVE/PHD"/>
</dbReference>
<keyword evidence="4" id="KW-1185">Reference proteome</keyword>
<evidence type="ECO:0000259" key="2">
    <source>
        <dbReference type="PROSITE" id="PS50089"/>
    </source>
</evidence>
<dbReference type="SUPFAM" id="SSF57850">
    <property type="entry name" value="RING/U-box"/>
    <property type="match status" value="1"/>
</dbReference>